<dbReference type="Gene3D" id="1.10.10.10">
    <property type="entry name" value="Winged helix-like DNA-binding domain superfamily/Winged helix DNA-binding domain"/>
    <property type="match status" value="1"/>
</dbReference>
<dbReference type="PANTHER" id="PTHR48111:SF1">
    <property type="entry name" value="TWO-COMPONENT RESPONSE REGULATOR ORR33"/>
    <property type="match status" value="1"/>
</dbReference>
<feature type="domain" description="Response regulatory" evidence="9">
    <location>
        <begin position="38"/>
        <end position="152"/>
    </location>
</feature>
<dbReference type="Gene3D" id="3.40.50.2300">
    <property type="match status" value="1"/>
</dbReference>
<keyword evidence="2" id="KW-0902">Two-component regulatory system</keyword>
<reference evidence="11 12" key="2">
    <citation type="journal article" date="2016" name="Genome Announc.">
        <title>Permanent Draft Genome Sequences for Two Variants of Frankia sp. Strain CpI1, the First Frankia Strain Isolated from Root Nodules of Comptonia peregrina.</title>
        <authorList>
            <person name="Oshone R."/>
            <person name="Hurst S.G.IV."/>
            <person name="Abebe-Akele F."/>
            <person name="Simpson S."/>
            <person name="Morris K."/>
            <person name="Thomas W.K."/>
            <person name="Tisa L.S."/>
        </authorList>
    </citation>
    <scope>NUCLEOTIDE SEQUENCE [LARGE SCALE GENOMIC DNA]</scope>
    <source>
        <strain evidence="12">CpI1-S</strain>
    </source>
</reference>
<evidence type="ECO:0000256" key="2">
    <source>
        <dbReference type="ARBA" id="ARBA00023012"/>
    </source>
</evidence>
<comment type="caution">
    <text evidence="11">The sequence shown here is derived from an EMBL/GenBank/DDBJ whole genome shotgun (WGS) entry which is preliminary data.</text>
</comment>
<dbReference type="SMART" id="SM00862">
    <property type="entry name" value="Trans_reg_C"/>
    <property type="match status" value="1"/>
</dbReference>
<dbReference type="InterPro" id="IPR001789">
    <property type="entry name" value="Sig_transdc_resp-reg_receiver"/>
</dbReference>
<dbReference type="GO" id="GO:0000976">
    <property type="term" value="F:transcription cis-regulatory region binding"/>
    <property type="evidence" value="ECO:0007669"/>
    <property type="project" value="TreeGrafter"/>
</dbReference>
<name>A0A0D8BIE5_9ACTN</name>
<keyword evidence="1 6" id="KW-0597">Phosphoprotein</keyword>
<keyword evidence="3" id="KW-0805">Transcription regulation</keyword>
<dbReference type="PANTHER" id="PTHR48111">
    <property type="entry name" value="REGULATOR OF RPOS"/>
    <property type="match status" value="1"/>
</dbReference>
<dbReference type="InterPro" id="IPR011006">
    <property type="entry name" value="CheY-like_superfamily"/>
</dbReference>
<evidence type="ECO:0000256" key="7">
    <source>
        <dbReference type="PROSITE-ProRule" id="PRU01091"/>
    </source>
</evidence>
<dbReference type="SMART" id="SM00448">
    <property type="entry name" value="REC"/>
    <property type="match status" value="1"/>
</dbReference>
<dbReference type="GO" id="GO:0032993">
    <property type="term" value="C:protein-DNA complex"/>
    <property type="evidence" value="ECO:0007669"/>
    <property type="project" value="TreeGrafter"/>
</dbReference>
<dbReference type="InterPro" id="IPR036388">
    <property type="entry name" value="WH-like_DNA-bd_sf"/>
</dbReference>
<dbReference type="GO" id="GO:0006355">
    <property type="term" value="P:regulation of DNA-templated transcription"/>
    <property type="evidence" value="ECO:0007669"/>
    <property type="project" value="InterPro"/>
</dbReference>
<evidence type="ECO:0000256" key="3">
    <source>
        <dbReference type="ARBA" id="ARBA00023015"/>
    </source>
</evidence>
<dbReference type="AlphaFoldDB" id="A0A0D8BIE5"/>
<dbReference type="InterPro" id="IPR016032">
    <property type="entry name" value="Sig_transdc_resp-reg_C-effctor"/>
</dbReference>
<dbReference type="PROSITE" id="PS51755">
    <property type="entry name" value="OMPR_PHOB"/>
    <property type="match status" value="1"/>
</dbReference>
<feature type="compositionally biased region" description="Basic and acidic residues" evidence="8">
    <location>
        <begin position="290"/>
        <end position="299"/>
    </location>
</feature>
<proteinExistence type="predicted"/>
<dbReference type="GO" id="GO:0005829">
    <property type="term" value="C:cytosol"/>
    <property type="evidence" value="ECO:0007669"/>
    <property type="project" value="TreeGrafter"/>
</dbReference>
<dbReference type="Gene3D" id="6.10.250.690">
    <property type="match status" value="1"/>
</dbReference>
<dbReference type="PROSITE" id="PS50110">
    <property type="entry name" value="RESPONSE_REGULATORY"/>
    <property type="match status" value="1"/>
</dbReference>
<organism evidence="11 12">
    <name type="scientific">Frankia torreyi</name>
    <dbReference type="NCBI Taxonomy" id="1856"/>
    <lineage>
        <taxon>Bacteria</taxon>
        <taxon>Bacillati</taxon>
        <taxon>Actinomycetota</taxon>
        <taxon>Actinomycetes</taxon>
        <taxon>Frankiales</taxon>
        <taxon>Frankiaceae</taxon>
        <taxon>Frankia</taxon>
    </lineage>
</organism>
<dbReference type="Pfam" id="PF00072">
    <property type="entry name" value="Response_reg"/>
    <property type="match status" value="1"/>
</dbReference>
<evidence type="ECO:0000256" key="1">
    <source>
        <dbReference type="ARBA" id="ARBA00022553"/>
    </source>
</evidence>
<accession>A0A0D8BIE5</accession>
<feature type="modified residue" description="4-aspartylphosphate" evidence="6">
    <location>
        <position position="88"/>
    </location>
</feature>
<evidence type="ECO:0000259" key="10">
    <source>
        <dbReference type="PROSITE" id="PS51755"/>
    </source>
</evidence>
<keyword evidence="4 7" id="KW-0238">DNA-binding</keyword>
<dbReference type="Proteomes" id="UP000032545">
    <property type="component" value="Unassembled WGS sequence"/>
</dbReference>
<gene>
    <name evidence="11" type="ORF">FF36_01768</name>
</gene>
<evidence type="ECO:0000256" key="4">
    <source>
        <dbReference type="ARBA" id="ARBA00023125"/>
    </source>
</evidence>
<evidence type="ECO:0000259" key="9">
    <source>
        <dbReference type="PROSITE" id="PS50110"/>
    </source>
</evidence>
<feature type="region of interest" description="Disordered" evidence="8">
    <location>
        <begin position="263"/>
        <end position="299"/>
    </location>
</feature>
<feature type="compositionally biased region" description="Low complexity" evidence="8">
    <location>
        <begin position="263"/>
        <end position="279"/>
    </location>
</feature>
<dbReference type="EMBL" id="JYFN01000010">
    <property type="protein sequence ID" value="KJE23835.1"/>
    <property type="molecule type" value="Genomic_DNA"/>
</dbReference>
<reference evidence="12" key="1">
    <citation type="submission" date="2015-02" db="EMBL/GenBank/DDBJ databases">
        <title>Draft Genome of Frankia sp. CpI1-S.</title>
        <authorList>
            <person name="Oshone R.T."/>
            <person name="Ngom M."/>
            <person name="Ghodhbane-Gtari F."/>
            <person name="Gtari M."/>
            <person name="Morris K."/>
            <person name="Thomas K."/>
            <person name="Sen A."/>
            <person name="Tisa L.S."/>
        </authorList>
    </citation>
    <scope>NUCLEOTIDE SEQUENCE [LARGE SCALE GENOMIC DNA]</scope>
    <source>
        <strain evidence="12">CpI1-S</strain>
    </source>
</reference>
<protein>
    <submittedName>
        <fullName evidence="11">Response regulator with CheY-like receiver domain and winged-helix DNA-binding domain</fullName>
    </submittedName>
</protein>
<dbReference type="PATRIC" id="fig|1502723.3.peg.6893"/>
<dbReference type="SUPFAM" id="SSF52172">
    <property type="entry name" value="CheY-like"/>
    <property type="match status" value="1"/>
</dbReference>
<dbReference type="InterPro" id="IPR001867">
    <property type="entry name" value="OmpR/PhoB-type_DNA-bd"/>
</dbReference>
<dbReference type="SUPFAM" id="SSF46894">
    <property type="entry name" value="C-terminal effector domain of the bipartite response regulators"/>
    <property type="match status" value="1"/>
</dbReference>
<evidence type="ECO:0000313" key="12">
    <source>
        <dbReference type="Proteomes" id="UP000032545"/>
    </source>
</evidence>
<evidence type="ECO:0000256" key="5">
    <source>
        <dbReference type="ARBA" id="ARBA00023163"/>
    </source>
</evidence>
<dbReference type="CDD" id="cd00383">
    <property type="entry name" value="trans_reg_C"/>
    <property type="match status" value="1"/>
</dbReference>
<dbReference type="RefSeq" id="WP_199865356.1">
    <property type="nucleotide sequence ID" value="NZ_JYFN01000010.1"/>
</dbReference>
<evidence type="ECO:0000256" key="6">
    <source>
        <dbReference type="PROSITE-ProRule" id="PRU00169"/>
    </source>
</evidence>
<feature type="domain" description="OmpR/PhoB-type" evidence="10">
    <location>
        <begin position="164"/>
        <end position="258"/>
    </location>
</feature>
<evidence type="ECO:0000313" key="11">
    <source>
        <dbReference type="EMBL" id="KJE23835.1"/>
    </source>
</evidence>
<dbReference type="GO" id="GO:0000156">
    <property type="term" value="F:phosphorelay response regulator activity"/>
    <property type="evidence" value="ECO:0007669"/>
    <property type="project" value="TreeGrafter"/>
</dbReference>
<feature type="DNA-binding region" description="OmpR/PhoB-type" evidence="7">
    <location>
        <begin position="164"/>
        <end position="258"/>
    </location>
</feature>
<sequence precursor="true">MATPAGHRFSGQVPDPPRQPDPSRQLDPPRQPDPAGARILVVEDDDGLGTQLVRGLDRAGYTASRVRSGAAALDQVAGPSPPDLVLLDLGLPDMDGAQVCRRIRERTDIPVIVVTARGDEADRVEALDLGSDDYLVKPFGFAELLARMRAVRRRTAGRAGGGDADLLRHGPLTLDRRSRRITVDDRPVAVTAREYDLLAFLAADPGRVRTRQEIFTGVWGDWFGSPKVLDVHIGAIRRKLGKPELIETVYGVGFRLAGAQGARAQGAGTQAAGTQAAAGPADPSRLPAQGDRRQELPGR</sequence>
<dbReference type="InterPro" id="IPR039420">
    <property type="entry name" value="WalR-like"/>
</dbReference>
<evidence type="ECO:0000256" key="8">
    <source>
        <dbReference type="SAM" id="MobiDB-lite"/>
    </source>
</evidence>
<keyword evidence="12" id="KW-1185">Reference proteome</keyword>
<dbReference type="Pfam" id="PF00486">
    <property type="entry name" value="Trans_reg_C"/>
    <property type="match status" value="1"/>
</dbReference>
<keyword evidence="5" id="KW-0804">Transcription</keyword>
<feature type="region of interest" description="Disordered" evidence="8">
    <location>
        <begin position="1"/>
        <end position="35"/>
    </location>
</feature>